<dbReference type="GeneID" id="37273086"/>
<dbReference type="Pfam" id="PF03943">
    <property type="entry name" value="TAP_C"/>
    <property type="match status" value="1"/>
</dbReference>
<dbReference type="InterPro" id="IPR018222">
    <property type="entry name" value="Nuclear_transport_factor_2_euk"/>
</dbReference>
<feature type="compositionally biased region" description="Gly residues" evidence="8">
    <location>
        <begin position="70"/>
        <end position="90"/>
    </location>
</feature>
<evidence type="ECO:0000256" key="2">
    <source>
        <dbReference type="ARBA" id="ARBA00009285"/>
    </source>
</evidence>
<proteinExistence type="inferred from homology"/>
<dbReference type="PROSITE" id="PS51281">
    <property type="entry name" value="TAP_C"/>
    <property type="match status" value="1"/>
</dbReference>
<dbReference type="Pfam" id="PF22602">
    <property type="entry name" value="NXF_NTF2"/>
    <property type="match status" value="1"/>
</dbReference>
<dbReference type="STRING" id="58919.A0A316Z353"/>
<accession>A0A316Z353</accession>
<protein>
    <submittedName>
        <fullName evidence="11">NTF2-like protein</fullName>
    </submittedName>
</protein>
<keyword evidence="3" id="KW-0813">Transport</keyword>
<keyword evidence="7" id="KW-0539">Nucleus</keyword>
<dbReference type="RefSeq" id="XP_025595667.1">
    <property type="nucleotide sequence ID" value="XM_025745542.1"/>
</dbReference>
<feature type="domain" description="NTF2" evidence="9">
    <location>
        <begin position="370"/>
        <end position="571"/>
    </location>
</feature>
<dbReference type="Proteomes" id="UP000245946">
    <property type="component" value="Unassembled WGS sequence"/>
</dbReference>
<dbReference type="AlphaFoldDB" id="A0A316Z353"/>
<dbReference type="InterPro" id="IPR005637">
    <property type="entry name" value="TAP_C_dom"/>
</dbReference>
<evidence type="ECO:0000256" key="5">
    <source>
        <dbReference type="ARBA" id="ARBA00022737"/>
    </source>
</evidence>
<dbReference type="Gene3D" id="3.80.10.10">
    <property type="entry name" value="Ribonuclease Inhibitor"/>
    <property type="match status" value="1"/>
</dbReference>
<dbReference type="InterPro" id="IPR002075">
    <property type="entry name" value="NTF2_dom"/>
</dbReference>
<evidence type="ECO:0000256" key="6">
    <source>
        <dbReference type="ARBA" id="ARBA00022816"/>
    </source>
</evidence>
<dbReference type="InterPro" id="IPR032710">
    <property type="entry name" value="NTF2-like_dom_sf"/>
</dbReference>
<feature type="domain" description="TAP-C" evidence="10">
    <location>
        <begin position="627"/>
        <end position="682"/>
    </location>
</feature>
<comment type="similarity">
    <text evidence="2">Belongs to the NXF family.</text>
</comment>
<feature type="region of interest" description="Disordered" evidence="8">
    <location>
        <begin position="1"/>
        <end position="122"/>
    </location>
</feature>
<dbReference type="GO" id="GO:0003723">
    <property type="term" value="F:RNA binding"/>
    <property type="evidence" value="ECO:0007669"/>
    <property type="project" value="TreeGrafter"/>
</dbReference>
<dbReference type="InterPro" id="IPR032675">
    <property type="entry name" value="LRR_dom_sf"/>
</dbReference>
<sequence>MPAADAFINPLTGQPAVAQPSLGARIAGSAPRTTPPRRGARAGGVAGGALKRAGLIDEDSGMRDASGPSRRGGGGAAKGGRAAGGAGGGAARERANPLARPPPRTPSSRPGGSGGAGSSGAQATGVVYGIRGSAAGAGAPGKGKNRVVGEAQGAPAVNAKTAGVLRQFLASRWSEQAQFLNLEAMAEDPILKRAELRPPGAPGAPRDLGSVIWKLCADAYPNCVTISLAKNDFKTLVPVGTLPQFLPRLKNLSLEGNDLKWTRDLVFFASSKSRATPRFEALHELILLDNPMQQNACAAGNEAGYRQEVLARFADLTMLDKQPVSEQERETARRSKGSNAAPPAVTAGVETRVFPVAMGPAFHSPESGDIPAQFLQKFFSLYDTSRADLRPAYAANATFSVVQLNAIPPRARAAGYQSSPSLPRQRDLNWRGYATVPSHNIMQLSNRPATKGFPRGPNAIIGTQAKLPRTIHPLTDPSKFLVDSWLLQNAALGAKINAPTAQHGHALKQQHPPVPEPDAVLFISVQGEFQEAPSQGVRSFTRTFLVAPAAPASPAAESGWPCIIVSDQLTIRNYMGTKAWAADALPVEQASGAGASGTAPAPSSATAGTAELPARLRDVQPQPGLSAAQHDLALQLSAKSGLTYPFAVLCLAENAWEGQQAWQRFEELKAAGAIPAEAFAGP</sequence>
<name>A0A316Z353_9BASI</name>
<gene>
    <name evidence="11" type="ORF">FA09DRAFT_363018</name>
</gene>
<keyword evidence="5" id="KW-0677">Repeat</keyword>
<dbReference type="SUPFAM" id="SSF52058">
    <property type="entry name" value="L domain-like"/>
    <property type="match status" value="1"/>
</dbReference>
<dbReference type="SUPFAM" id="SSF54427">
    <property type="entry name" value="NTF2-like"/>
    <property type="match status" value="1"/>
</dbReference>
<dbReference type="PANTHER" id="PTHR10662:SF22">
    <property type="entry name" value="NUCLEAR RNA EXPORT FACTOR 1"/>
    <property type="match status" value="1"/>
</dbReference>
<keyword evidence="6" id="KW-0509">mRNA transport</keyword>
<evidence type="ECO:0000256" key="1">
    <source>
        <dbReference type="ARBA" id="ARBA00004123"/>
    </source>
</evidence>
<dbReference type="PANTHER" id="PTHR10662">
    <property type="entry name" value="NUCLEAR RNA EXPORT FACTOR"/>
    <property type="match status" value="1"/>
</dbReference>
<dbReference type="SMART" id="SM00804">
    <property type="entry name" value="TAP_C"/>
    <property type="match status" value="1"/>
</dbReference>
<keyword evidence="12" id="KW-1185">Reference proteome</keyword>
<dbReference type="InterPro" id="IPR030217">
    <property type="entry name" value="NXF_fam"/>
</dbReference>
<evidence type="ECO:0000256" key="4">
    <source>
        <dbReference type="ARBA" id="ARBA00022614"/>
    </source>
</evidence>
<dbReference type="CDD" id="cd14342">
    <property type="entry name" value="UBA_TAP-C"/>
    <property type="match status" value="1"/>
</dbReference>
<dbReference type="GO" id="GO:0016973">
    <property type="term" value="P:poly(A)+ mRNA export from nucleus"/>
    <property type="evidence" value="ECO:0007669"/>
    <property type="project" value="TreeGrafter"/>
</dbReference>
<comment type="subcellular location">
    <subcellularLocation>
        <location evidence="1">Nucleus</location>
    </subcellularLocation>
</comment>
<organism evidence="11 12">
    <name type="scientific">Tilletiopsis washingtonensis</name>
    <dbReference type="NCBI Taxonomy" id="58919"/>
    <lineage>
        <taxon>Eukaryota</taxon>
        <taxon>Fungi</taxon>
        <taxon>Dikarya</taxon>
        <taxon>Basidiomycota</taxon>
        <taxon>Ustilaginomycotina</taxon>
        <taxon>Exobasidiomycetes</taxon>
        <taxon>Entylomatales</taxon>
        <taxon>Entylomatales incertae sedis</taxon>
        <taxon>Tilletiopsis</taxon>
    </lineage>
</organism>
<evidence type="ECO:0000259" key="10">
    <source>
        <dbReference type="PROSITE" id="PS51281"/>
    </source>
</evidence>
<reference evidence="11 12" key="1">
    <citation type="journal article" date="2018" name="Mol. Biol. Evol.">
        <title>Broad Genomic Sampling Reveals a Smut Pathogenic Ancestry of the Fungal Clade Ustilaginomycotina.</title>
        <authorList>
            <person name="Kijpornyongpan T."/>
            <person name="Mondo S.J."/>
            <person name="Barry K."/>
            <person name="Sandor L."/>
            <person name="Lee J."/>
            <person name="Lipzen A."/>
            <person name="Pangilinan J."/>
            <person name="LaButti K."/>
            <person name="Hainaut M."/>
            <person name="Henrissat B."/>
            <person name="Grigoriev I.V."/>
            <person name="Spatafora J.W."/>
            <person name="Aime M.C."/>
        </authorList>
    </citation>
    <scope>NUCLEOTIDE SEQUENCE [LARGE SCALE GENOMIC DNA]</scope>
    <source>
        <strain evidence="11 12">MCA 4186</strain>
    </source>
</reference>
<evidence type="ECO:0000313" key="12">
    <source>
        <dbReference type="Proteomes" id="UP000245946"/>
    </source>
</evidence>
<dbReference type="OrthoDB" id="25872at2759"/>
<evidence type="ECO:0000256" key="8">
    <source>
        <dbReference type="SAM" id="MobiDB-lite"/>
    </source>
</evidence>
<feature type="region of interest" description="Disordered" evidence="8">
    <location>
        <begin position="322"/>
        <end position="344"/>
    </location>
</feature>
<keyword evidence="4" id="KW-0433">Leucine-rich repeat</keyword>
<evidence type="ECO:0000313" key="11">
    <source>
        <dbReference type="EMBL" id="PWN95388.1"/>
    </source>
</evidence>
<evidence type="ECO:0000256" key="3">
    <source>
        <dbReference type="ARBA" id="ARBA00022448"/>
    </source>
</evidence>
<dbReference type="SUPFAM" id="SSF46934">
    <property type="entry name" value="UBA-like"/>
    <property type="match status" value="1"/>
</dbReference>
<evidence type="ECO:0000256" key="7">
    <source>
        <dbReference type="ARBA" id="ARBA00023242"/>
    </source>
</evidence>
<dbReference type="GO" id="GO:0005634">
    <property type="term" value="C:nucleus"/>
    <property type="evidence" value="ECO:0007669"/>
    <property type="project" value="UniProtKB-SubCell"/>
</dbReference>
<evidence type="ECO:0000259" key="9">
    <source>
        <dbReference type="PROSITE" id="PS50177"/>
    </source>
</evidence>
<dbReference type="Gene3D" id="1.10.8.10">
    <property type="entry name" value="DNA helicase RuvA subunit, C-terminal domain"/>
    <property type="match status" value="1"/>
</dbReference>
<dbReference type="PROSITE" id="PS50177">
    <property type="entry name" value="NTF2_DOMAIN"/>
    <property type="match status" value="1"/>
</dbReference>
<dbReference type="EMBL" id="KZ819305">
    <property type="protein sequence ID" value="PWN95388.1"/>
    <property type="molecule type" value="Genomic_DNA"/>
</dbReference>
<dbReference type="Gene3D" id="3.10.450.50">
    <property type="match status" value="1"/>
</dbReference>
<dbReference type="InterPro" id="IPR009060">
    <property type="entry name" value="UBA-like_sf"/>
</dbReference>